<reference evidence="2 3" key="1">
    <citation type="submission" date="2019-08" db="EMBL/GenBank/DDBJ databases">
        <authorList>
            <person name="Alioto T."/>
            <person name="Alioto T."/>
            <person name="Gomez Garrido J."/>
        </authorList>
    </citation>
    <scope>NUCLEOTIDE SEQUENCE [LARGE SCALE GENOMIC DNA]</scope>
</reference>
<accession>A0A5E4M4L7</accession>
<keyword evidence="2" id="KW-0378">Hydrolase</keyword>
<evidence type="ECO:0000313" key="3">
    <source>
        <dbReference type="Proteomes" id="UP000325440"/>
    </source>
</evidence>
<dbReference type="PANTHER" id="PTHR23227:SF67">
    <property type="entry name" value="CRANIOFACIAL DEVELOPMENT PROTEIN 2-LIKE"/>
    <property type="match status" value="1"/>
</dbReference>
<keyword evidence="2" id="KW-0540">Nuclease</keyword>
<protein>
    <submittedName>
        <fullName evidence="2">Endonuclease/exonuclease/phosphatase</fullName>
    </submittedName>
</protein>
<dbReference type="InterPro" id="IPR036691">
    <property type="entry name" value="Endo/exonu/phosph_ase_sf"/>
</dbReference>
<sequence length="223" mass="25063">MDQVEDDLEVTGADILGNISTGRGRSKASQVVIKRNPWKNIGTWNVRTMLNASKLENIKLEMMRLDIDILGVSEVRWSGNGDFWSDDYRVIYFDDETPGRAGVGFIINKKWGHQIASKITYNDKLILIKLRAKPNDIVLIQVYFPTSDTEDDAIEEVYSGLEELCKLAKGEDNLIIMGDWNAIVGEGAEGQEVGAFGLGTRNERGDRLVDFCKQHDMTITNTF</sequence>
<dbReference type="Gene3D" id="3.60.10.10">
    <property type="entry name" value="Endonuclease/exonuclease/phosphatase"/>
    <property type="match status" value="1"/>
</dbReference>
<dbReference type="CDD" id="cd09076">
    <property type="entry name" value="L1-EN"/>
    <property type="match status" value="1"/>
</dbReference>
<keyword evidence="2" id="KW-0255">Endonuclease</keyword>
<organism evidence="2 3">
    <name type="scientific">Cinara cedri</name>
    <dbReference type="NCBI Taxonomy" id="506608"/>
    <lineage>
        <taxon>Eukaryota</taxon>
        <taxon>Metazoa</taxon>
        <taxon>Ecdysozoa</taxon>
        <taxon>Arthropoda</taxon>
        <taxon>Hexapoda</taxon>
        <taxon>Insecta</taxon>
        <taxon>Pterygota</taxon>
        <taxon>Neoptera</taxon>
        <taxon>Paraneoptera</taxon>
        <taxon>Hemiptera</taxon>
        <taxon>Sternorrhyncha</taxon>
        <taxon>Aphidomorpha</taxon>
        <taxon>Aphidoidea</taxon>
        <taxon>Aphididae</taxon>
        <taxon>Lachninae</taxon>
        <taxon>Cinara</taxon>
    </lineage>
</organism>
<evidence type="ECO:0000259" key="1">
    <source>
        <dbReference type="Pfam" id="PF03372"/>
    </source>
</evidence>
<keyword evidence="2" id="KW-0269">Exonuclease</keyword>
<dbReference type="AlphaFoldDB" id="A0A5E4M4L7"/>
<dbReference type="InterPro" id="IPR027124">
    <property type="entry name" value="Swc5/CFDP1/2"/>
</dbReference>
<dbReference type="OrthoDB" id="6625953at2759"/>
<dbReference type="GO" id="GO:0004519">
    <property type="term" value="F:endonuclease activity"/>
    <property type="evidence" value="ECO:0007669"/>
    <property type="project" value="UniProtKB-KW"/>
</dbReference>
<dbReference type="EMBL" id="CABPRJ010000054">
    <property type="protein sequence ID" value="VVC26960.1"/>
    <property type="molecule type" value="Genomic_DNA"/>
</dbReference>
<name>A0A5E4M4L7_9HEMI</name>
<gene>
    <name evidence="2" type="ORF">CINCED_3A009878</name>
</gene>
<keyword evidence="3" id="KW-1185">Reference proteome</keyword>
<dbReference type="InterPro" id="IPR005135">
    <property type="entry name" value="Endo/exonuclease/phosphatase"/>
</dbReference>
<feature type="domain" description="Endonuclease/exonuclease/phosphatase" evidence="1">
    <location>
        <begin position="42"/>
        <end position="183"/>
    </location>
</feature>
<evidence type="ECO:0000313" key="2">
    <source>
        <dbReference type="EMBL" id="VVC26960.1"/>
    </source>
</evidence>
<dbReference type="SUPFAM" id="SSF56219">
    <property type="entry name" value="DNase I-like"/>
    <property type="match status" value="1"/>
</dbReference>
<dbReference type="PANTHER" id="PTHR23227">
    <property type="entry name" value="BUCENTAUR RELATED"/>
    <property type="match status" value="1"/>
</dbReference>
<dbReference type="GO" id="GO:0004527">
    <property type="term" value="F:exonuclease activity"/>
    <property type="evidence" value="ECO:0007669"/>
    <property type="project" value="UniProtKB-KW"/>
</dbReference>
<dbReference type="Proteomes" id="UP000325440">
    <property type="component" value="Unassembled WGS sequence"/>
</dbReference>
<dbReference type="Pfam" id="PF03372">
    <property type="entry name" value="Exo_endo_phos"/>
    <property type="match status" value="1"/>
</dbReference>
<proteinExistence type="predicted"/>